<evidence type="ECO:0000256" key="14">
    <source>
        <dbReference type="ARBA" id="ARBA00023242"/>
    </source>
</evidence>
<dbReference type="InterPro" id="IPR036322">
    <property type="entry name" value="WD40_repeat_dom_sf"/>
</dbReference>
<dbReference type="PANTHER" id="PTHR15653:SF0">
    <property type="entry name" value="CONNECTOR OF KINASE TO AP-1, ISOFORM E"/>
    <property type="match status" value="1"/>
</dbReference>
<dbReference type="Gene3D" id="3.90.530.10">
    <property type="entry name" value="XPA C-terminal domain"/>
    <property type="match status" value="1"/>
</dbReference>
<reference evidence="21 22" key="1">
    <citation type="submission" date="2015-09" db="EMBL/GenBank/DDBJ databases">
        <title>Draft genome of a European isolate of the apple canker pathogen Neonectria ditissima.</title>
        <authorList>
            <person name="Gomez-Cortecero A."/>
            <person name="Harrison R.J."/>
            <person name="Armitage A.D."/>
        </authorList>
    </citation>
    <scope>NUCLEOTIDE SEQUENCE [LARGE SCALE GENOMIC DNA]</scope>
    <source>
        <strain evidence="21 22">R09/05</strain>
    </source>
</reference>
<dbReference type="NCBIfam" id="TIGR00598">
    <property type="entry name" value="rad14"/>
    <property type="match status" value="1"/>
</dbReference>
<feature type="region of interest" description="Disordered" evidence="18">
    <location>
        <begin position="73"/>
        <end position="101"/>
    </location>
</feature>
<dbReference type="Gene3D" id="1.20.5.300">
    <property type="match status" value="1"/>
</dbReference>
<evidence type="ECO:0000256" key="11">
    <source>
        <dbReference type="ARBA" id="ARBA00023054"/>
    </source>
</evidence>
<feature type="compositionally biased region" description="Basic residues" evidence="18">
    <location>
        <begin position="766"/>
        <end position="777"/>
    </location>
</feature>
<dbReference type="Gene3D" id="2.130.10.10">
    <property type="entry name" value="YVTN repeat-like/Quinoprotein amine dehydrogenase"/>
    <property type="match status" value="2"/>
</dbReference>
<name>A0A0P7C0U7_9HYPO</name>
<dbReference type="PROSITE" id="PS50082">
    <property type="entry name" value="WD_REPEATS_2"/>
    <property type="match status" value="2"/>
</dbReference>
<evidence type="ECO:0000313" key="21">
    <source>
        <dbReference type="EMBL" id="KPM45542.1"/>
    </source>
</evidence>
<dbReference type="InterPro" id="IPR000465">
    <property type="entry name" value="XPA/RAD14"/>
</dbReference>
<dbReference type="InterPro" id="IPR015943">
    <property type="entry name" value="WD40/YVTN_repeat-like_dom_sf"/>
</dbReference>
<dbReference type="EMBL" id="LKCW01000006">
    <property type="protein sequence ID" value="KPM45542.1"/>
    <property type="molecule type" value="Genomic_DNA"/>
</dbReference>
<dbReference type="InterPro" id="IPR037129">
    <property type="entry name" value="XPA_sf"/>
</dbReference>
<feature type="domain" description="XPA C-terminal" evidence="19">
    <location>
        <begin position="228"/>
        <end position="278"/>
    </location>
</feature>
<feature type="region of interest" description="Disordered" evidence="18">
    <location>
        <begin position="529"/>
        <end position="559"/>
    </location>
</feature>
<evidence type="ECO:0000256" key="3">
    <source>
        <dbReference type="ARBA" id="ARBA00009616"/>
    </source>
</evidence>
<protein>
    <recommendedName>
        <fullName evidence="15">DNA repair protein RAD14</fullName>
    </recommendedName>
</protein>
<feature type="compositionally biased region" description="Polar residues" evidence="18">
    <location>
        <begin position="1006"/>
        <end position="1015"/>
    </location>
</feature>
<dbReference type="Pfam" id="PF05181">
    <property type="entry name" value="XPA_C"/>
    <property type="match status" value="1"/>
</dbReference>
<evidence type="ECO:0000256" key="13">
    <source>
        <dbReference type="ARBA" id="ARBA00023204"/>
    </source>
</evidence>
<keyword evidence="14" id="KW-0539">Nucleus</keyword>
<comment type="caution">
    <text evidence="21">The sequence shown here is derived from an EMBL/GenBank/DDBJ whole genome shotgun (WGS) entry which is preliminary data.</text>
</comment>
<evidence type="ECO:0000259" key="20">
    <source>
        <dbReference type="Pfam" id="PF08232"/>
    </source>
</evidence>
<feature type="compositionally biased region" description="Polar residues" evidence="18">
    <location>
        <begin position="620"/>
        <end position="629"/>
    </location>
</feature>
<keyword evidence="10" id="KW-0112">Calmodulin-binding</keyword>
<comment type="similarity">
    <text evidence="2">Belongs to the XPA family.</text>
</comment>
<feature type="compositionally biased region" description="Basic and acidic residues" evidence="18">
    <location>
        <begin position="25"/>
        <end position="47"/>
    </location>
</feature>
<feature type="compositionally biased region" description="Polar residues" evidence="18">
    <location>
        <begin position="82"/>
        <end position="94"/>
    </location>
</feature>
<evidence type="ECO:0000256" key="12">
    <source>
        <dbReference type="ARBA" id="ARBA00023125"/>
    </source>
</evidence>
<keyword evidence="9" id="KW-0862">Zinc</keyword>
<feature type="compositionally biased region" description="Low complexity" evidence="18">
    <location>
        <begin position="994"/>
        <end position="1005"/>
    </location>
</feature>
<evidence type="ECO:0000259" key="19">
    <source>
        <dbReference type="Pfam" id="PF05181"/>
    </source>
</evidence>
<dbReference type="PANTHER" id="PTHR15653">
    <property type="entry name" value="STRIATIN"/>
    <property type="match status" value="1"/>
</dbReference>
<evidence type="ECO:0000256" key="9">
    <source>
        <dbReference type="ARBA" id="ARBA00022833"/>
    </source>
</evidence>
<feature type="region of interest" description="Disordered" evidence="18">
    <location>
        <begin position="1097"/>
        <end position="1120"/>
    </location>
</feature>
<keyword evidence="13" id="KW-0234">DNA repair</keyword>
<keyword evidence="5" id="KW-0479">Metal-binding</keyword>
<keyword evidence="4 16" id="KW-0853">WD repeat</keyword>
<feature type="compositionally biased region" description="Polar residues" evidence="18">
    <location>
        <begin position="644"/>
        <end position="677"/>
    </location>
</feature>
<evidence type="ECO:0000256" key="10">
    <source>
        <dbReference type="ARBA" id="ARBA00022860"/>
    </source>
</evidence>
<dbReference type="OrthoDB" id="727118at2759"/>
<dbReference type="InterPro" id="IPR051488">
    <property type="entry name" value="WD_repeat_striatin"/>
</dbReference>
<dbReference type="GO" id="GO:0003684">
    <property type="term" value="F:damaged DNA binding"/>
    <property type="evidence" value="ECO:0007669"/>
    <property type="project" value="InterPro"/>
</dbReference>
<evidence type="ECO:0000256" key="15">
    <source>
        <dbReference type="ARBA" id="ARBA00072989"/>
    </source>
</evidence>
<comment type="subcellular location">
    <subcellularLocation>
        <location evidence="1">Nucleus</location>
    </subcellularLocation>
</comment>
<feature type="region of interest" description="Disordered" evidence="18">
    <location>
        <begin position="969"/>
        <end position="1015"/>
    </location>
</feature>
<feature type="repeat" description="WD" evidence="16">
    <location>
        <begin position="1153"/>
        <end position="1194"/>
    </location>
</feature>
<dbReference type="STRING" id="78410.A0A0P7C0U7"/>
<keyword evidence="7" id="KW-0227">DNA damage</keyword>
<feature type="coiled-coil region" evidence="17">
    <location>
        <begin position="456"/>
        <end position="483"/>
    </location>
</feature>
<evidence type="ECO:0000256" key="7">
    <source>
        <dbReference type="ARBA" id="ARBA00022763"/>
    </source>
</evidence>
<dbReference type="InterPro" id="IPR020472">
    <property type="entry name" value="WD40_PAC1"/>
</dbReference>
<dbReference type="SMART" id="SM00320">
    <property type="entry name" value="WD40"/>
    <property type="match status" value="7"/>
</dbReference>
<feature type="compositionally biased region" description="Polar residues" evidence="18">
    <location>
        <begin position="970"/>
        <end position="984"/>
    </location>
</feature>
<accession>A0A0P7C0U7</accession>
<dbReference type="InterPro" id="IPR013258">
    <property type="entry name" value="Striatin_N"/>
</dbReference>
<dbReference type="GO" id="GO:0008270">
    <property type="term" value="F:zinc ion binding"/>
    <property type="evidence" value="ECO:0007669"/>
    <property type="project" value="UniProtKB-KW"/>
</dbReference>
<organism evidence="21 22">
    <name type="scientific">Neonectria ditissima</name>
    <dbReference type="NCBI Taxonomy" id="78410"/>
    <lineage>
        <taxon>Eukaryota</taxon>
        <taxon>Fungi</taxon>
        <taxon>Dikarya</taxon>
        <taxon>Ascomycota</taxon>
        <taxon>Pezizomycotina</taxon>
        <taxon>Sordariomycetes</taxon>
        <taxon>Hypocreomycetidae</taxon>
        <taxon>Hypocreales</taxon>
        <taxon>Nectriaceae</taxon>
        <taxon>Neonectria</taxon>
    </lineage>
</organism>
<dbReference type="SUPFAM" id="SSF46955">
    <property type="entry name" value="Putative DNA-binding domain"/>
    <property type="match status" value="1"/>
</dbReference>
<evidence type="ECO:0000256" key="2">
    <source>
        <dbReference type="ARBA" id="ARBA00005548"/>
    </source>
</evidence>
<sequence>MERPSTPPLRSTPTGQAVSPPTPEVTKRIEENRLRAKAIRDQREAEQRASGNAPVVPTTAAGFVPTENVHIARTAGGKRPYNSISTGEASSGTNRDGRNKGEEVLRPAKKFTKFVDYDMSAMTDTKGGFLTTEDDPHNFALGGGKKPGQPEEQQRPKHMSVQEWERMQLIKNLKRLKAGPFEPGLSVLEDEEKRKRCRDCRGLEIDFVWEEVFHLCVCNRCKEKFPEKYSLLTKTECKDDYLLTDPELRDPELLPHLSKPNPHKSHWHDMMLFLRCQVEEYAIKTKWGSAEALDAEYERREMQKKARKEAKFKEKLTDLKRKTRTDAFRRQAGTLGKSGASKFGDAIGGGRHVHEWGRTVENAEGMTVKTLLLQPAILPPSSPDTLPAPTLRALDAPAQLNRRAVMGPNAGNGVGGMELGPMMQGNGSNLPQATEYTLQGVMRFLQTEWHRHERDRNAWEIEKQEMKGRIANLEGQARRADATQRALKKYVSILERKVKDQSAQLKGTAAVDSAEAAKNDRAAKIQEKLRSSLESHPIPGVDGIDSEKIDRGDEEAQRQDLKTFLDQCQSEFMYLMIAPANPQPPRDSPPLPMIDDLREVEAYGMPAQHMEREFQLPSRPAQNHAQDMNSRAPPPNHAPPMQPGTSQFAQKPSDLQPQAMMRSSNDHQQGMYQNSNDWPAPVSVTSRPVEEHPTQANHAAEVLGGMDDSVELREKNVGAPDSDGWEFPEGTFPEPGTSHPNQPNRPDTDIFPTADNLPKSPNRGAGSHRRKGSMSRRRSSEHELALNAAQKAESGNFKLRFGLRGHLDTVRTIIFSGGGSPGEPEICTAGDDGMIKRFHVPRLDGHPGSLANTASDLDVTANFTHRGHSGAVLCLTSWSPAPNFSTGGRATGDGWIFSGGQDATIRVWERGRVDPKATLEGHTDAVWAICVLPVTLGSVFGSSSPYGNMDRILVASGAADGSVRLWSVSAPPQLSSPQPGTNRAMSGRGGRVRGNSMSSGSGFSNTPQPTTASTSPFAHTLIHNISREDNPDATPTCIAPLGTAGTSFVVSYSDAAIIVYDTRTGDPIGHMDSLETSDGSIKTSVNAVVATTLGLDQASQHSGNMNEEEASTGATGGGRSMAGSGVEGTIISGHEDRFVRFFDANSGQCTYNMIAHPDAISSLSLSPDGRELVSAGHDASLRFWSLEKRTCTQEVTSHRVMRGEGICACVWSQDGKWVVSAGGDGVVKVFAR</sequence>
<comment type="similarity">
    <text evidence="3">Belongs to the WD repeat striatin family.</text>
</comment>
<evidence type="ECO:0000313" key="22">
    <source>
        <dbReference type="Proteomes" id="UP000050424"/>
    </source>
</evidence>
<feature type="compositionally biased region" description="Basic and acidic residues" evidence="18">
    <location>
        <begin position="545"/>
        <end position="559"/>
    </location>
</feature>
<dbReference type="FunFam" id="3.90.530.10:FF:000003">
    <property type="entry name" value="Dna repair rad14 protein"/>
    <property type="match status" value="1"/>
</dbReference>
<evidence type="ECO:0000256" key="4">
    <source>
        <dbReference type="ARBA" id="ARBA00022574"/>
    </source>
</evidence>
<evidence type="ECO:0000256" key="18">
    <source>
        <dbReference type="SAM" id="MobiDB-lite"/>
    </source>
</evidence>
<evidence type="ECO:0000256" key="17">
    <source>
        <dbReference type="SAM" id="Coils"/>
    </source>
</evidence>
<keyword evidence="8" id="KW-0863">Zinc-finger</keyword>
<dbReference type="AlphaFoldDB" id="A0A0P7C0U7"/>
<dbReference type="CDD" id="cd21077">
    <property type="entry name" value="DBD_Rad14"/>
    <property type="match status" value="1"/>
</dbReference>
<dbReference type="GO" id="GO:0005634">
    <property type="term" value="C:nucleus"/>
    <property type="evidence" value="ECO:0007669"/>
    <property type="project" value="UniProtKB-SubCell"/>
</dbReference>
<dbReference type="Pfam" id="PF08232">
    <property type="entry name" value="Striatin"/>
    <property type="match status" value="1"/>
</dbReference>
<keyword evidence="6" id="KW-0677">Repeat</keyword>
<evidence type="ECO:0000256" key="1">
    <source>
        <dbReference type="ARBA" id="ARBA00004123"/>
    </source>
</evidence>
<dbReference type="Pfam" id="PF00400">
    <property type="entry name" value="WD40"/>
    <property type="match status" value="4"/>
</dbReference>
<evidence type="ECO:0000256" key="16">
    <source>
        <dbReference type="PROSITE-ProRule" id="PRU00221"/>
    </source>
</evidence>
<dbReference type="CDD" id="cd00200">
    <property type="entry name" value="WD40"/>
    <property type="match status" value="1"/>
</dbReference>
<evidence type="ECO:0000256" key="6">
    <source>
        <dbReference type="ARBA" id="ARBA00022737"/>
    </source>
</evidence>
<dbReference type="PROSITE" id="PS00753">
    <property type="entry name" value="XPA_2"/>
    <property type="match status" value="1"/>
</dbReference>
<evidence type="ECO:0000256" key="5">
    <source>
        <dbReference type="ARBA" id="ARBA00022723"/>
    </source>
</evidence>
<dbReference type="Proteomes" id="UP000050424">
    <property type="component" value="Unassembled WGS sequence"/>
</dbReference>
<feature type="region of interest" description="Disordered" evidence="18">
    <location>
        <begin position="617"/>
        <end position="695"/>
    </location>
</feature>
<feature type="repeat" description="WD" evidence="16">
    <location>
        <begin position="953"/>
        <end position="976"/>
    </location>
</feature>
<feature type="compositionally biased region" description="Pro residues" evidence="18">
    <location>
        <begin position="632"/>
        <end position="642"/>
    </location>
</feature>
<proteinExistence type="inferred from homology"/>
<keyword evidence="11 17" id="KW-0175">Coiled coil</keyword>
<keyword evidence="12" id="KW-0238">DNA-binding</keyword>
<evidence type="ECO:0000256" key="8">
    <source>
        <dbReference type="ARBA" id="ARBA00022771"/>
    </source>
</evidence>
<dbReference type="InterPro" id="IPR022656">
    <property type="entry name" value="XPA_C"/>
</dbReference>
<dbReference type="InterPro" id="IPR009061">
    <property type="entry name" value="DNA-bd_dom_put_sf"/>
</dbReference>
<dbReference type="InterPro" id="IPR022658">
    <property type="entry name" value="XPA_CS"/>
</dbReference>
<dbReference type="PRINTS" id="PR00320">
    <property type="entry name" value="GPROTEINBRPT"/>
</dbReference>
<dbReference type="GO" id="GO:0005516">
    <property type="term" value="F:calmodulin binding"/>
    <property type="evidence" value="ECO:0007669"/>
    <property type="project" value="UniProtKB-KW"/>
</dbReference>
<dbReference type="InterPro" id="IPR001680">
    <property type="entry name" value="WD40_rpt"/>
</dbReference>
<feature type="region of interest" description="Disordered" evidence="18">
    <location>
        <begin position="1"/>
        <end position="61"/>
    </location>
</feature>
<feature type="domain" description="Striatin N-terminal" evidence="20">
    <location>
        <begin position="437"/>
        <end position="579"/>
    </location>
</feature>
<dbReference type="SUPFAM" id="SSF50978">
    <property type="entry name" value="WD40 repeat-like"/>
    <property type="match status" value="1"/>
</dbReference>
<dbReference type="PROSITE" id="PS50294">
    <property type="entry name" value="WD_REPEATS_REGION"/>
    <property type="match status" value="1"/>
</dbReference>
<gene>
    <name evidence="21" type="ORF">AK830_g970</name>
</gene>
<feature type="region of interest" description="Disordered" evidence="18">
    <location>
        <begin position="716"/>
        <end position="784"/>
    </location>
</feature>
<keyword evidence="22" id="KW-1185">Reference proteome</keyword>
<dbReference type="GO" id="GO:0006289">
    <property type="term" value="P:nucleotide-excision repair"/>
    <property type="evidence" value="ECO:0007669"/>
    <property type="project" value="InterPro"/>
</dbReference>